<dbReference type="InterPro" id="IPR003959">
    <property type="entry name" value="ATPase_AAA_core"/>
</dbReference>
<gene>
    <name evidence="3" type="ORF">OF850_21935</name>
</gene>
<feature type="domain" description="ATPase AAA-type core" evidence="2">
    <location>
        <begin position="68"/>
        <end position="204"/>
    </location>
</feature>
<dbReference type="InterPro" id="IPR027065">
    <property type="entry name" value="Lon_Prtase"/>
</dbReference>
<dbReference type="EMBL" id="JAPFQI010000030">
    <property type="protein sequence ID" value="MCW8088256.1"/>
    <property type="molecule type" value="Genomic_DNA"/>
</dbReference>
<evidence type="ECO:0000256" key="1">
    <source>
        <dbReference type="SAM" id="MobiDB-lite"/>
    </source>
</evidence>
<evidence type="ECO:0000259" key="2">
    <source>
        <dbReference type="Pfam" id="PF00004"/>
    </source>
</evidence>
<protein>
    <submittedName>
        <fullName evidence="3">AAA family ATPase</fullName>
    </submittedName>
</protein>
<keyword evidence="4" id="KW-1185">Reference proteome</keyword>
<dbReference type="SUPFAM" id="SSF52540">
    <property type="entry name" value="P-loop containing nucleoside triphosphate hydrolases"/>
    <property type="match status" value="1"/>
</dbReference>
<proteinExistence type="predicted"/>
<evidence type="ECO:0000313" key="3">
    <source>
        <dbReference type="EMBL" id="MCW8088256.1"/>
    </source>
</evidence>
<organism evidence="3 4">
    <name type="scientific">Sabulicella glaciei</name>
    <dbReference type="NCBI Taxonomy" id="2984948"/>
    <lineage>
        <taxon>Bacteria</taxon>
        <taxon>Pseudomonadati</taxon>
        <taxon>Pseudomonadota</taxon>
        <taxon>Alphaproteobacteria</taxon>
        <taxon>Acetobacterales</taxon>
        <taxon>Acetobacteraceae</taxon>
        <taxon>Sabulicella</taxon>
    </lineage>
</organism>
<dbReference type="Pfam" id="PF00004">
    <property type="entry name" value="AAA"/>
    <property type="match status" value="1"/>
</dbReference>
<reference evidence="3 4" key="1">
    <citation type="submission" date="2022-10" db="EMBL/GenBank/DDBJ databases">
        <title>Roseococcus glaciei nov., sp. nov., isolated from glacier.</title>
        <authorList>
            <person name="Liu Q."/>
            <person name="Xin Y.-H."/>
        </authorList>
    </citation>
    <scope>NUCLEOTIDE SEQUENCE [LARGE SCALE GENOMIC DNA]</scope>
    <source>
        <strain evidence="3 4">MDT2-1-1</strain>
    </source>
</reference>
<dbReference type="PANTHER" id="PTHR43718:SF2">
    <property type="entry name" value="LON PROTEASE HOMOLOG, MITOCHONDRIAL"/>
    <property type="match status" value="1"/>
</dbReference>
<dbReference type="Gene3D" id="3.40.50.300">
    <property type="entry name" value="P-loop containing nucleotide triphosphate hydrolases"/>
    <property type="match status" value="1"/>
</dbReference>
<evidence type="ECO:0000313" key="4">
    <source>
        <dbReference type="Proteomes" id="UP001526430"/>
    </source>
</evidence>
<dbReference type="Proteomes" id="UP001526430">
    <property type="component" value="Unassembled WGS sequence"/>
</dbReference>
<dbReference type="PANTHER" id="PTHR43718">
    <property type="entry name" value="LON PROTEASE"/>
    <property type="match status" value="1"/>
</dbReference>
<accession>A0ABT3P1H7</accession>
<sequence length="308" mass="32299">MATDPMDQGEVERHAPLAGPMPALPVPDARGLRAALDREFPWLADATRAIAREVALLPDGAPARLPPLLLAGPPGLGKSTFARRVLEICGLPHRLVTATEGGGATLLGGHGRGWRGGRPALPLGLMAQSGLRTVGIVVDDVDRQGSADGWGTPQGWLLAVLEPATAQRYWDPFLLTECDLTGVSWVLTANDLSSVSGALKDRCLVVEVGYPPPDAAEMVVDGLLARLAAETGQRPGPLRIPAAAREVMVRGFAADPSTLRALARVVRLVCGAARLGEDPVAVARAGLAAISQAEDRPYAARRLGFGRR</sequence>
<feature type="region of interest" description="Disordered" evidence="1">
    <location>
        <begin position="1"/>
        <end position="23"/>
    </location>
</feature>
<comment type="caution">
    <text evidence="3">The sequence shown here is derived from an EMBL/GenBank/DDBJ whole genome shotgun (WGS) entry which is preliminary data.</text>
</comment>
<name>A0ABT3P1H7_9PROT</name>
<dbReference type="InterPro" id="IPR027417">
    <property type="entry name" value="P-loop_NTPase"/>
</dbReference>